<dbReference type="AlphaFoldDB" id="A0A0K0EGD1"/>
<feature type="transmembrane region" description="Helical" evidence="6">
    <location>
        <begin position="527"/>
        <end position="549"/>
    </location>
</feature>
<dbReference type="PANTHER" id="PTHR11827:SF55">
    <property type="entry name" value="POTASSIUM_CHLORIDE COTRANSPORTER 3"/>
    <property type="match status" value="1"/>
</dbReference>
<accession>A0A0K0EGD1</accession>
<evidence type="ECO:0000256" key="3">
    <source>
        <dbReference type="ARBA" id="ARBA00022989"/>
    </source>
</evidence>
<dbReference type="Pfam" id="PF03522">
    <property type="entry name" value="SLC12"/>
    <property type="match status" value="1"/>
</dbReference>
<dbReference type="GO" id="GO:1990573">
    <property type="term" value="P:potassium ion import across plasma membrane"/>
    <property type="evidence" value="ECO:0007669"/>
    <property type="project" value="TreeGrafter"/>
</dbReference>
<feature type="domain" description="Amino acid permease/ SLC12A" evidence="7">
    <location>
        <begin position="104"/>
        <end position="267"/>
    </location>
</feature>
<dbReference type="GO" id="GO:0006884">
    <property type="term" value="P:cell volume homeostasis"/>
    <property type="evidence" value="ECO:0007669"/>
    <property type="project" value="TreeGrafter"/>
</dbReference>
<proteinExistence type="predicted"/>
<sequence>MDIESEKRRVSVITQIDPHSFKQLTEDGHISGTESDGKVYDGSSSRSGNRKLTTTLNHLALFKDDEVHPPHGHTTFFSPYITPGPGERAQSEKKKANLGVMLGVYLPTIQHILGVTMFIRLFWVVGIAGVPHTMILLFLCCSCTLLTSISLSAVSTNGIVESGGSYFMISRNLGAEFGSAVGILFYLANTVATSMYLVGGVEVMLLYIFPELTIGGEEVHNDTSVWGMMSHNYRIYGTLFLLLEVLICAMGVKFVQLLAPISLGCVILSILACFGGGIEKAITQSGLHVCMLNQQLLPTKIFLPEKAPLSDVCKYCIKSEELSDDFCQNETETIFCSHFAAGNLKCINAFPGINGTIFASNMVPMYMKAGESLPDVKADVGLEVFQDVDTTFFVLLAIYFPAVTGIFTGTNMSGDLKDPQKSIPFGTISATLSTSFIYYALAILFGASIPGPVLRDKYGKSLASSLVVASLSWPSPWVVIIGSFLSTFGAALQCLCSAPRLLQSIAKDDVIPMLRPFARVTSKNEPFLGLLFTAFIAEFAILLGAVDAIAEVLDFFFLMCYASVNLICALHSLMKTPNWRPRFRYYHWSLSLLGAFLCFFIMFSSRWQYALISIFLTMTIYKYVEWKGAKKEWGDGIRGLALTTAQVSLLNVEDKDPHPKNWRPQLLIMLNSYMSKDTIDMRSLSLLRLASQLKAGRGLAMVVTLINGDPGKKEDKKKANDIKIRLQKDIEENRLKGFAKTLIYFKDQVPGCISALFQSVGIGGLKPNTVLINFPKTQGKFQFTEKDLFAEELLKGSNSEYCILIAKGITDFPSNDEKLRGNVDIWWMAEDGGILMLMAFLLSQNKIWKGCTLRVLLIANYFKGNTKDIQKQFEKFVYLLRVDAKVYIVDQKTPDSSDNNSLYKTDTNGEKKDNSTFNNLLSKKEGYDNVTFTKETSEIQIDLDSPYDSNESDNDNTHNDKDSTMNFKIDENLGCKHKIREAMMLNNIICETSNNSQLVLLSLPKIPRNKDQIVDDYISYLNILTMNLPRILLIGGSGKEVVAITS</sequence>
<dbReference type="Proteomes" id="UP000035681">
    <property type="component" value="Unplaced"/>
</dbReference>
<name>A0A0K0EGD1_STRER</name>
<keyword evidence="2 6" id="KW-0812">Transmembrane</keyword>
<feature type="compositionally biased region" description="Polar residues" evidence="5">
    <location>
        <begin position="894"/>
        <end position="906"/>
    </location>
</feature>
<evidence type="ECO:0000256" key="6">
    <source>
        <dbReference type="SAM" id="Phobius"/>
    </source>
</evidence>
<evidence type="ECO:0000313" key="9">
    <source>
        <dbReference type="Proteomes" id="UP000035681"/>
    </source>
</evidence>
<dbReference type="Gene3D" id="1.20.1740.10">
    <property type="entry name" value="Amino acid/polyamine transporter I"/>
    <property type="match status" value="1"/>
</dbReference>
<feature type="transmembrane region" description="Helical" evidence="6">
    <location>
        <begin position="233"/>
        <end position="252"/>
    </location>
</feature>
<evidence type="ECO:0000259" key="7">
    <source>
        <dbReference type="Pfam" id="PF00324"/>
    </source>
</evidence>
<dbReference type="GO" id="GO:0045202">
    <property type="term" value="C:synapse"/>
    <property type="evidence" value="ECO:0007669"/>
    <property type="project" value="GOC"/>
</dbReference>
<dbReference type="GO" id="GO:0005886">
    <property type="term" value="C:plasma membrane"/>
    <property type="evidence" value="ECO:0007669"/>
    <property type="project" value="TreeGrafter"/>
</dbReference>
<dbReference type="WBParaSite" id="SSTP_0000854100.1">
    <property type="protein sequence ID" value="SSTP_0000854100.1"/>
    <property type="gene ID" value="SSTP_0000854100"/>
</dbReference>
<feature type="transmembrane region" description="Helical" evidence="6">
    <location>
        <begin position="425"/>
        <end position="449"/>
    </location>
</feature>
<feature type="transmembrane region" description="Helical" evidence="6">
    <location>
        <begin position="98"/>
        <end position="123"/>
    </location>
</feature>
<dbReference type="Pfam" id="PF00324">
    <property type="entry name" value="AA_permease"/>
    <property type="match status" value="2"/>
</dbReference>
<dbReference type="GO" id="GO:0015379">
    <property type="term" value="F:potassium:chloride symporter activity"/>
    <property type="evidence" value="ECO:0007669"/>
    <property type="project" value="TreeGrafter"/>
</dbReference>
<keyword evidence="9" id="KW-1185">Reference proteome</keyword>
<dbReference type="STRING" id="6248.A0A0K0EGD1"/>
<feature type="domain" description="Amino acid permease/ SLC12A" evidence="7">
    <location>
        <begin position="390"/>
        <end position="667"/>
    </location>
</feature>
<evidence type="ECO:0000313" key="11">
    <source>
        <dbReference type="WBParaSite" id="TCONS_00014462.p1"/>
    </source>
</evidence>
<dbReference type="InterPro" id="IPR004841">
    <property type="entry name" value="AA-permease/SLC12A_dom"/>
</dbReference>
<feature type="transmembrane region" description="Helical" evidence="6">
    <location>
        <begin position="585"/>
        <end position="603"/>
    </location>
</feature>
<evidence type="ECO:0000259" key="8">
    <source>
        <dbReference type="Pfam" id="PF03522"/>
    </source>
</evidence>
<feature type="transmembrane region" description="Helical" evidence="6">
    <location>
        <begin position="555"/>
        <end position="573"/>
    </location>
</feature>
<keyword evidence="3 6" id="KW-1133">Transmembrane helix</keyword>
<evidence type="ECO:0000256" key="2">
    <source>
        <dbReference type="ARBA" id="ARBA00022692"/>
    </source>
</evidence>
<evidence type="ECO:0000256" key="4">
    <source>
        <dbReference type="ARBA" id="ARBA00023136"/>
    </source>
</evidence>
<dbReference type="PANTHER" id="PTHR11827">
    <property type="entry name" value="SOLUTE CARRIER FAMILY 12, CATION COTRANSPORTERS"/>
    <property type="match status" value="1"/>
</dbReference>
<feature type="region of interest" description="Disordered" evidence="5">
    <location>
        <begin position="25"/>
        <end position="48"/>
    </location>
</feature>
<reference evidence="10" key="1">
    <citation type="submission" date="2015-08" db="UniProtKB">
        <authorList>
            <consortium name="WormBaseParasite"/>
        </authorList>
    </citation>
    <scope>IDENTIFICATION</scope>
</reference>
<dbReference type="GO" id="GO:0055064">
    <property type="term" value="P:chloride ion homeostasis"/>
    <property type="evidence" value="ECO:0007669"/>
    <property type="project" value="TreeGrafter"/>
</dbReference>
<evidence type="ECO:0000256" key="1">
    <source>
        <dbReference type="ARBA" id="ARBA00004141"/>
    </source>
</evidence>
<feature type="region of interest" description="Disordered" evidence="5">
    <location>
        <begin position="894"/>
        <end position="918"/>
    </location>
</feature>
<protein>
    <submittedName>
        <fullName evidence="10 11">Amino acid permease</fullName>
    </submittedName>
</protein>
<feature type="transmembrane region" description="Helical" evidence="6">
    <location>
        <begin position="135"/>
        <end position="160"/>
    </location>
</feature>
<dbReference type="InterPro" id="IPR018491">
    <property type="entry name" value="SLC12_C"/>
</dbReference>
<feature type="compositionally biased region" description="Basic and acidic residues" evidence="5">
    <location>
        <begin position="25"/>
        <end position="39"/>
    </location>
</feature>
<feature type="transmembrane region" description="Helical" evidence="6">
    <location>
        <begin position="392"/>
        <end position="413"/>
    </location>
</feature>
<feature type="compositionally biased region" description="Basic and acidic residues" evidence="5">
    <location>
        <begin position="955"/>
        <end position="964"/>
    </location>
</feature>
<feature type="region of interest" description="Disordered" evidence="5">
    <location>
        <begin position="943"/>
        <end position="964"/>
    </location>
</feature>
<dbReference type="InterPro" id="IPR004842">
    <property type="entry name" value="SLC12A_fam"/>
</dbReference>
<feature type="transmembrane region" description="Helical" evidence="6">
    <location>
        <begin position="181"/>
        <end position="209"/>
    </location>
</feature>
<keyword evidence="4 6" id="KW-0472">Membrane</keyword>
<dbReference type="WBParaSite" id="TCONS_00014462.p1">
    <property type="protein sequence ID" value="TCONS_00014462.p1"/>
    <property type="gene ID" value="XLOC_009661"/>
</dbReference>
<dbReference type="GO" id="GO:0007268">
    <property type="term" value="P:chemical synaptic transmission"/>
    <property type="evidence" value="ECO:0007669"/>
    <property type="project" value="TreeGrafter"/>
</dbReference>
<evidence type="ECO:0000313" key="10">
    <source>
        <dbReference type="WBParaSite" id="SSTP_0000854100.1"/>
    </source>
</evidence>
<organism evidence="10">
    <name type="scientific">Strongyloides stercoralis</name>
    <name type="common">Threadworm</name>
    <dbReference type="NCBI Taxonomy" id="6248"/>
    <lineage>
        <taxon>Eukaryota</taxon>
        <taxon>Metazoa</taxon>
        <taxon>Ecdysozoa</taxon>
        <taxon>Nematoda</taxon>
        <taxon>Chromadorea</taxon>
        <taxon>Rhabditida</taxon>
        <taxon>Tylenchina</taxon>
        <taxon>Panagrolaimomorpha</taxon>
        <taxon>Strongyloidoidea</taxon>
        <taxon>Strongyloididae</taxon>
        <taxon>Strongyloides</taxon>
    </lineage>
</organism>
<evidence type="ECO:0000256" key="5">
    <source>
        <dbReference type="SAM" id="MobiDB-lite"/>
    </source>
</evidence>
<dbReference type="GO" id="GO:0055075">
    <property type="term" value="P:potassium ion homeostasis"/>
    <property type="evidence" value="ECO:0007669"/>
    <property type="project" value="TreeGrafter"/>
</dbReference>
<feature type="domain" description="SLC12A transporter C-terminal" evidence="8">
    <location>
        <begin position="806"/>
        <end position="1044"/>
    </location>
</feature>
<feature type="transmembrane region" description="Helical" evidence="6">
    <location>
        <begin position="257"/>
        <end position="278"/>
    </location>
</feature>
<comment type="subcellular location">
    <subcellularLocation>
        <location evidence="1">Membrane</location>
        <topology evidence="1">Multi-pass membrane protein</topology>
    </subcellularLocation>
</comment>